<dbReference type="EMBL" id="BGZK01000443">
    <property type="protein sequence ID" value="GBP43821.1"/>
    <property type="molecule type" value="Genomic_DNA"/>
</dbReference>
<comment type="caution">
    <text evidence="1">The sequence shown here is derived from an EMBL/GenBank/DDBJ whole genome shotgun (WGS) entry which is preliminary data.</text>
</comment>
<evidence type="ECO:0000313" key="1">
    <source>
        <dbReference type="EMBL" id="GBP43821.1"/>
    </source>
</evidence>
<reference evidence="1 2" key="1">
    <citation type="journal article" date="2019" name="Commun. Biol.">
        <title>The bagworm genome reveals a unique fibroin gene that provides high tensile strength.</title>
        <authorList>
            <person name="Kono N."/>
            <person name="Nakamura H."/>
            <person name="Ohtoshi R."/>
            <person name="Tomita M."/>
            <person name="Numata K."/>
            <person name="Arakawa K."/>
        </authorList>
    </citation>
    <scope>NUCLEOTIDE SEQUENCE [LARGE SCALE GENOMIC DNA]</scope>
</reference>
<evidence type="ECO:0000313" key="2">
    <source>
        <dbReference type="Proteomes" id="UP000299102"/>
    </source>
</evidence>
<accession>A0A4C1VYD4</accession>
<protein>
    <submittedName>
        <fullName evidence="1">Uncharacterized protein</fullName>
    </submittedName>
</protein>
<organism evidence="1 2">
    <name type="scientific">Eumeta variegata</name>
    <name type="common">Bagworm moth</name>
    <name type="synonym">Eumeta japonica</name>
    <dbReference type="NCBI Taxonomy" id="151549"/>
    <lineage>
        <taxon>Eukaryota</taxon>
        <taxon>Metazoa</taxon>
        <taxon>Ecdysozoa</taxon>
        <taxon>Arthropoda</taxon>
        <taxon>Hexapoda</taxon>
        <taxon>Insecta</taxon>
        <taxon>Pterygota</taxon>
        <taxon>Neoptera</taxon>
        <taxon>Endopterygota</taxon>
        <taxon>Lepidoptera</taxon>
        <taxon>Glossata</taxon>
        <taxon>Ditrysia</taxon>
        <taxon>Tineoidea</taxon>
        <taxon>Psychidae</taxon>
        <taxon>Oiketicinae</taxon>
        <taxon>Eumeta</taxon>
    </lineage>
</organism>
<proteinExistence type="predicted"/>
<sequence length="80" mass="9132">MAARNIVRIHRLGPIDDSTPPHGNSQINIRKLRESKKTDLFYHLLRNVSLPFLNHAGAQHSELSASRRQIVEQLIPCVVR</sequence>
<dbReference type="AlphaFoldDB" id="A0A4C1VYD4"/>
<keyword evidence="2" id="KW-1185">Reference proteome</keyword>
<gene>
    <name evidence="1" type="ORF">EVAR_82253_1</name>
</gene>
<dbReference type="Proteomes" id="UP000299102">
    <property type="component" value="Unassembled WGS sequence"/>
</dbReference>
<name>A0A4C1VYD4_EUMVA</name>